<evidence type="ECO:0000313" key="2">
    <source>
        <dbReference type="EMBL" id="KAL3886930.1"/>
    </source>
</evidence>
<dbReference type="AlphaFoldDB" id="A0ABD3XPM2"/>
<keyword evidence="1" id="KW-0732">Signal</keyword>
<dbReference type="Proteomes" id="UP001634394">
    <property type="component" value="Unassembled WGS sequence"/>
</dbReference>
<feature type="chain" id="PRO_5044770838" description="Ig-like domain-containing protein" evidence="1">
    <location>
        <begin position="22"/>
        <end position="353"/>
    </location>
</feature>
<sequence>MFTRILVCCLVHFISILSVNGVSMFLNPSSIVIGSNIVNPSTSLNIQCSSSGTLDVDTFFQLKLSRRKFTEPNFIGIASMKFDGLAKLDQSVPSDIQIRSPNITGSVDTGKKSGTMTVSMNVQGLACTDQAEFKCTLTYSDPNQISQTVIDQNNFTVITVPSGVIIDSPEYFDDNGNTLQLNNNSIVSVGTRIKYRCTANVGSFPEGEIIWERSSQMGSIYSFIPYTPTPSTDIVQQSSEQDGCLYRRVSTMYYNLTEADEIGISFRCRARSYLGGKLYEALSNQQYRVVAGLLVATTRSTTQLASSNGTTGPTIRPASTLRWNNSPETRATITVLVIIVSLFHSIARTIADG</sequence>
<feature type="signal peptide" evidence="1">
    <location>
        <begin position="1"/>
        <end position="21"/>
    </location>
</feature>
<accession>A0ABD3XPM2</accession>
<name>A0ABD3XPM2_SINWO</name>
<evidence type="ECO:0000256" key="1">
    <source>
        <dbReference type="SAM" id="SignalP"/>
    </source>
</evidence>
<evidence type="ECO:0008006" key="4">
    <source>
        <dbReference type="Google" id="ProtNLM"/>
    </source>
</evidence>
<comment type="caution">
    <text evidence="2">The sequence shown here is derived from an EMBL/GenBank/DDBJ whole genome shotgun (WGS) entry which is preliminary data.</text>
</comment>
<organism evidence="2 3">
    <name type="scientific">Sinanodonta woodiana</name>
    <name type="common">Chinese pond mussel</name>
    <name type="synonym">Anodonta woodiana</name>
    <dbReference type="NCBI Taxonomy" id="1069815"/>
    <lineage>
        <taxon>Eukaryota</taxon>
        <taxon>Metazoa</taxon>
        <taxon>Spiralia</taxon>
        <taxon>Lophotrochozoa</taxon>
        <taxon>Mollusca</taxon>
        <taxon>Bivalvia</taxon>
        <taxon>Autobranchia</taxon>
        <taxon>Heteroconchia</taxon>
        <taxon>Palaeoheterodonta</taxon>
        <taxon>Unionida</taxon>
        <taxon>Unionoidea</taxon>
        <taxon>Unionidae</taxon>
        <taxon>Unioninae</taxon>
        <taxon>Sinanodonta</taxon>
    </lineage>
</organism>
<dbReference type="EMBL" id="JBJQND010000002">
    <property type="protein sequence ID" value="KAL3886930.1"/>
    <property type="molecule type" value="Genomic_DNA"/>
</dbReference>
<proteinExistence type="predicted"/>
<gene>
    <name evidence="2" type="ORF">ACJMK2_026886</name>
</gene>
<evidence type="ECO:0000313" key="3">
    <source>
        <dbReference type="Proteomes" id="UP001634394"/>
    </source>
</evidence>
<reference evidence="2 3" key="1">
    <citation type="submission" date="2024-11" db="EMBL/GenBank/DDBJ databases">
        <title>Chromosome-level genome assembly of the freshwater bivalve Anodonta woodiana.</title>
        <authorList>
            <person name="Chen X."/>
        </authorList>
    </citation>
    <scope>NUCLEOTIDE SEQUENCE [LARGE SCALE GENOMIC DNA]</scope>
    <source>
        <strain evidence="2">MN2024</strain>
        <tissue evidence="2">Gills</tissue>
    </source>
</reference>
<protein>
    <recommendedName>
        <fullName evidence="4">Ig-like domain-containing protein</fullName>
    </recommendedName>
</protein>
<keyword evidence="3" id="KW-1185">Reference proteome</keyword>